<evidence type="ECO:0000313" key="2">
    <source>
        <dbReference type="Proteomes" id="UP000016626"/>
    </source>
</evidence>
<dbReference type="PATRIC" id="fig|888055.3.peg.1150"/>
<dbReference type="RefSeq" id="WP_021745652.1">
    <property type="nucleotide sequence ID" value="NZ_KI271371.1"/>
</dbReference>
<dbReference type="AlphaFoldDB" id="U2R8X4"/>
<dbReference type="HOGENOM" id="CLU_2233211_0_0_0"/>
<comment type="caution">
    <text evidence="1">The sequence shown here is derived from an EMBL/GenBank/DDBJ whole genome shotgun (WGS) entry which is preliminary data.</text>
</comment>
<dbReference type="EMBL" id="AWVM01000065">
    <property type="protein sequence ID" value="ERK50053.1"/>
    <property type="molecule type" value="Genomic_DNA"/>
</dbReference>
<protein>
    <submittedName>
        <fullName evidence="1">Uncharacterized protein</fullName>
    </submittedName>
</protein>
<gene>
    <name evidence="1" type="ORF">HMPREF9015_01196</name>
</gene>
<evidence type="ECO:0000313" key="1">
    <source>
        <dbReference type="EMBL" id="ERK50053.1"/>
    </source>
</evidence>
<dbReference type="Proteomes" id="UP000016626">
    <property type="component" value="Unassembled WGS sequence"/>
</dbReference>
<proteinExistence type="predicted"/>
<organism evidence="1 2">
    <name type="scientific">Leptotrichia wadei (strain F0279)</name>
    <dbReference type="NCBI Taxonomy" id="888055"/>
    <lineage>
        <taxon>Bacteria</taxon>
        <taxon>Fusobacteriati</taxon>
        <taxon>Fusobacteriota</taxon>
        <taxon>Fusobacteriia</taxon>
        <taxon>Fusobacteriales</taxon>
        <taxon>Leptotrichiaceae</taxon>
        <taxon>Leptotrichia</taxon>
    </lineage>
</organism>
<sequence length="105" mass="12783">MQKYDNLSLDEIEKKVLKIYDKIKKKQDFDVKTTKELLNVYEECVNKYQKKVQLEIRTCDEKLAKLRTKMRETKKYYKAREKENTDLELKRVIIAHINDNLKLNK</sequence>
<reference evidence="1 2" key="1">
    <citation type="submission" date="2013-06" db="EMBL/GenBank/DDBJ databases">
        <authorList>
            <person name="Weinstock G."/>
            <person name="Sodergren E."/>
            <person name="Lobos E.A."/>
            <person name="Fulton L."/>
            <person name="Fulton R."/>
            <person name="Courtney L."/>
            <person name="Fronick C."/>
            <person name="O'Laughlin M."/>
            <person name="Godfrey J."/>
            <person name="Wilson R.M."/>
            <person name="Miner T."/>
            <person name="Farmer C."/>
            <person name="Delehaunty K."/>
            <person name="Cordes M."/>
            <person name="Minx P."/>
            <person name="Tomlinson C."/>
            <person name="Chen J."/>
            <person name="Wollam A."/>
            <person name="Pepin K.H."/>
            <person name="Bhonagiri V."/>
            <person name="Zhang X."/>
            <person name="Warren W."/>
            <person name="Mitreva M."/>
            <person name="Mardis E.R."/>
            <person name="Wilson R.K."/>
        </authorList>
    </citation>
    <scope>NUCLEOTIDE SEQUENCE [LARGE SCALE GENOMIC DNA]</scope>
    <source>
        <strain evidence="1 2">F0279</strain>
    </source>
</reference>
<name>U2R8X4_LEPWF</name>
<accession>U2R8X4</accession>